<feature type="region of interest" description="Disordered" evidence="1">
    <location>
        <begin position="25"/>
        <end position="58"/>
    </location>
</feature>
<accession>A0A2N9HWZ4</accession>
<evidence type="ECO:0000313" key="2">
    <source>
        <dbReference type="EMBL" id="SPD16250.1"/>
    </source>
</evidence>
<proteinExistence type="predicted"/>
<feature type="compositionally biased region" description="Low complexity" evidence="1">
    <location>
        <begin position="117"/>
        <end position="127"/>
    </location>
</feature>
<gene>
    <name evidence="2" type="ORF">FSB_LOCUS44132</name>
</gene>
<reference evidence="2" key="1">
    <citation type="submission" date="2018-02" db="EMBL/GenBank/DDBJ databases">
        <authorList>
            <person name="Cohen D.B."/>
            <person name="Kent A.D."/>
        </authorList>
    </citation>
    <scope>NUCLEOTIDE SEQUENCE</scope>
</reference>
<feature type="region of interest" description="Disordered" evidence="1">
    <location>
        <begin position="104"/>
        <end position="139"/>
    </location>
</feature>
<dbReference type="EMBL" id="OIVN01004241">
    <property type="protein sequence ID" value="SPD16250.1"/>
    <property type="molecule type" value="Genomic_DNA"/>
</dbReference>
<feature type="compositionally biased region" description="Polar residues" evidence="1">
    <location>
        <begin position="106"/>
        <end position="116"/>
    </location>
</feature>
<feature type="compositionally biased region" description="Polar residues" evidence="1">
    <location>
        <begin position="128"/>
        <end position="139"/>
    </location>
</feature>
<feature type="compositionally biased region" description="Polar residues" evidence="1">
    <location>
        <begin position="29"/>
        <end position="48"/>
    </location>
</feature>
<organism evidence="2">
    <name type="scientific">Fagus sylvatica</name>
    <name type="common">Beechnut</name>
    <dbReference type="NCBI Taxonomy" id="28930"/>
    <lineage>
        <taxon>Eukaryota</taxon>
        <taxon>Viridiplantae</taxon>
        <taxon>Streptophyta</taxon>
        <taxon>Embryophyta</taxon>
        <taxon>Tracheophyta</taxon>
        <taxon>Spermatophyta</taxon>
        <taxon>Magnoliopsida</taxon>
        <taxon>eudicotyledons</taxon>
        <taxon>Gunneridae</taxon>
        <taxon>Pentapetalae</taxon>
        <taxon>rosids</taxon>
        <taxon>fabids</taxon>
        <taxon>Fagales</taxon>
        <taxon>Fagaceae</taxon>
        <taxon>Fagus</taxon>
    </lineage>
</organism>
<sequence length="213" mass="23981">MLRLCFRTRRSLCFPLPRPYSFFRKPHGTLQQSQNSPKSPTATTASNSPAPPISLSSPHFHHRHRFSLSKFYIRSLRHARLRSRCLLRYPLLLRLLTTNPPIPYTLESSTSSINPATPSRRSSTTRSKQASPSRFSGSRSVRYCPRPTTRFRSGFELRVAALLADISAANASRKSRDCQCLEAAPLSIGCLNRCRSPGTGVGPRPSRRERSRT</sequence>
<dbReference type="AlphaFoldDB" id="A0A2N9HWZ4"/>
<name>A0A2N9HWZ4_FAGSY</name>
<evidence type="ECO:0000256" key="1">
    <source>
        <dbReference type="SAM" id="MobiDB-lite"/>
    </source>
</evidence>
<protein>
    <submittedName>
        <fullName evidence="2">Uncharacterized protein</fullName>
    </submittedName>
</protein>